<accession>A0A6C0IU15</accession>
<protein>
    <submittedName>
        <fullName evidence="1">Uncharacterized protein</fullName>
    </submittedName>
</protein>
<reference evidence="1" key="1">
    <citation type="journal article" date="2020" name="Nature">
        <title>Giant virus diversity and host interactions through global metagenomics.</title>
        <authorList>
            <person name="Schulz F."/>
            <person name="Roux S."/>
            <person name="Paez-Espino D."/>
            <person name="Jungbluth S."/>
            <person name="Walsh D.A."/>
            <person name="Denef V.J."/>
            <person name="McMahon K.D."/>
            <person name="Konstantinidis K.T."/>
            <person name="Eloe-Fadrosh E.A."/>
            <person name="Kyrpides N.C."/>
            <person name="Woyke T."/>
        </authorList>
    </citation>
    <scope>NUCLEOTIDE SEQUENCE</scope>
    <source>
        <strain evidence="1">GVMAG-M-3300024336-7</strain>
    </source>
</reference>
<proteinExistence type="predicted"/>
<dbReference type="AlphaFoldDB" id="A0A6C0IU15"/>
<organism evidence="1">
    <name type="scientific">viral metagenome</name>
    <dbReference type="NCBI Taxonomy" id="1070528"/>
    <lineage>
        <taxon>unclassified sequences</taxon>
        <taxon>metagenomes</taxon>
        <taxon>organismal metagenomes</taxon>
    </lineage>
</organism>
<evidence type="ECO:0000313" key="1">
    <source>
        <dbReference type="EMBL" id="QHT96754.1"/>
    </source>
</evidence>
<sequence>MDMDSLSDGIVFDEWVDQALIDEFHVDVGHNSIKFPEKKPDEEYRLVSPDGAKLQLSLYGMEKYQTKKRFTIQIGDEPYIEKIPKGEISSGLVILSHELGYYSSDWGELCDGDMFIEWIKKYNEKAEHDVHYVKISEEELLKCLEIRYSQIKRNSRILLKMIKSEKYPQLLFTTDSRPVSIATTKKGTPVETLDLSTRTCLVLTPSPTRTPRCITPGDGGVLGKDYHYTTSDSWGYEGVEWRLSPKNMTSGEDDM</sequence>
<name>A0A6C0IU15_9ZZZZ</name>
<dbReference type="EMBL" id="MN740267">
    <property type="protein sequence ID" value="QHT96754.1"/>
    <property type="molecule type" value="Genomic_DNA"/>
</dbReference>